<keyword evidence="2" id="KW-1185">Reference proteome</keyword>
<comment type="caution">
    <text evidence="1">The sequence shown here is derived from an EMBL/GenBank/DDBJ whole genome shotgun (WGS) entry which is preliminary data.</text>
</comment>
<name>A0AAV9NHA0_9EURO</name>
<evidence type="ECO:0000313" key="1">
    <source>
        <dbReference type="EMBL" id="KAK5057892.1"/>
    </source>
</evidence>
<sequence length="453" mass="49891">MEQEERTPSSKRPFVEDSHEIYTDSKRQCIQPYGFNHDLGDTATSTYAPPMWKAQSDILHESAFAPYLADFDFDLPQNVVEMPLYSDWADLDPGYPTHDSSATPVLVQSSQLEAPAPELGLSMENFTNGHPVQRTTLQDWELNFQFLGDDWSQQEATVTEDYATVIKNEGSVSGNCWENSASMPQQIASDYPPKVEGDEIFGKARELTSQAPGFIAPKPVSPVARHESTYSGQSIGSACIQRRSFTGQYDTCFGVIMADALSSFNGGQGACAVPVKIKPSGDILKLYFQDSNKYAGLIALPALCTLLDKFLIKFSATLITSPSNSSRTTVKNNKNSFMSHQCSVRIIVHGLKTEKSAVGELLSDAGLYFQHPSTTECEPDVEYCNPHYLVRPGCQLPALEDLSISSDTRIKTASETLGEVEKGKLLRVFDSTSDFGVPSQIRASQRLRSTLKE</sequence>
<proteinExistence type="predicted"/>
<reference evidence="1 2" key="1">
    <citation type="submission" date="2023-08" db="EMBL/GenBank/DDBJ databases">
        <title>Black Yeasts Isolated from many extreme environments.</title>
        <authorList>
            <person name="Coleine C."/>
            <person name="Stajich J.E."/>
            <person name="Selbmann L."/>
        </authorList>
    </citation>
    <scope>NUCLEOTIDE SEQUENCE [LARGE SCALE GENOMIC DNA]</scope>
    <source>
        <strain evidence="1 2">CCFEE 5792</strain>
    </source>
</reference>
<dbReference type="Proteomes" id="UP001358417">
    <property type="component" value="Unassembled WGS sequence"/>
</dbReference>
<evidence type="ECO:0000313" key="2">
    <source>
        <dbReference type="Proteomes" id="UP001358417"/>
    </source>
</evidence>
<dbReference type="EMBL" id="JAVRRD010000006">
    <property type="protein sequence ID" value="KAK5057892.1"/>
    <property type="molecule type" value="Genomic_DNA"/>
</dbReference>
<dbReference type="RefSeq" id="XP_064709010.1">
    <property type="nucleotide sequence ID" value="XM_064855421.1"/>
</dbReference>
<dbReference type="AlphaFoldDB" id="A0AAV9NHA0"/>
<accession>A0AAV9NHA0</accession>
<dbReference type="GeneID" id="89980043"/>
<protein>
    <submittedName>
        <fullName evidence="1">Uncharacterized protein</fullName>
    </submittedName>
</protein>
<organism evidence="1 2">
    <name type="scientific">Exophiala bonariae</name>
    <dbReference type="NCBI Taxonomy" id="1690606"/>
    <lineage>
        <taxon>Eukaryota</taxon>
        <taxon>Fungi</taxon>
        <taxon>Dikarya</taxon>
        <taxon>Ascomycota</taxon>
        <taxon>Pezizomycotina</taxon>
        <taxon>Eurotiomycetes</taxon>
        <taxon>Chaetothyriomycetidae</taxon>
        <taxon>Chaetothyriales</taxon>
        <taxon>Herpotrichiellaceae</taxon>
        <taxon>Exophiala</taxon>
    </lineage>
</organism>
<gene>
    <name evidence="1" type="ORF">LTR84_011893</name>
</gene>